<dbReference type="GO" id="GO:0015926">
    <property type="term" value="F:glucosidase activity"/>
    <property type="evidence" value="ECO:0007669"/>
    <property type="project" value="TreeGrafter"/>
</dbReference>
<dbReference type="GO" id="GO:0005789">
    <property type="term" value="C:endoplasmic reticulum membrane"/>
    <property type="evidence" value="ECO:0007669"/>
    <property type="project" value="TreeGrafter"/>
</dbReference>
<dbReference type="EMBL" id="ML210210">
    <property type="protein sequence ID" value="TFK23855.1"/>
    <property type="molecule type" value="Genomic_DNA"/>
</dbReference>
<name>A0A5C3KUG7_COPMA</name>
<evidence type="ECO:0000256" key="1">
    <source>
        <dbReference type="ARBA" id="ARBA00004370"/>
    </source>
</evidence>
<accession>A0A5C3KUG7</accession>
<evidence type="ECO:0000256" key="2">
    <source>
        <dbReference type="ARBA" id="ARBA00023136"/>
    </source>
</evidence>
<comment type="subcellular location">
    <subcellularLocation>
        <location evidence="1">Membrane</location>
    </subcellularLocation>
</comment>
<evidence type="ECO:0000313" key="5">
    <source>
        <dbReference type="EMBL" id="TFK23855.1"/>
    </source>
</evidence>
<reference evidence="5 6" key="1">
    <citation type="journal article" date="2019" name="Nat. Ecol. Evol.">
        <title>Megaphylogeny resolves global patterns of mushroom evolution.</title>
        <authorList>
            <person name="Varga T."/>
            <person name="Krizsan K."/>
            <person name="Foldi C."/>
            <person name="Dima B."/>
            <person name="Sanchez-Garcia M."/>
            <person name="Sanchez-Ramirez S."/>
            <person name="Szollosi G.J."/>
            <person name="Szarkandi J.G."/>
            <person name="Papp V."/>
            <person name="Albert L."/>
            <person name="Andreopoulos W."/>
            <person name="Angelini C."/>
            <person name="Antonin V."/>
            <person name="Barry K.W."/>
            <person name="Bougher N.L."/>
            <person name="Buchanan P."/>
            <person name="Buyck B."/>
            <person name="Bense V."/>
            <person name="Catcheside P."/>
            <person name="Chovatia M."/>
            <person name="Cooper J."/>
            <person name="Damon W."/>
            <person name="Desjardin D."/>
            <person name="Finy P."/>
            <person name="Geml J."/>
            <person name="Haridas S."/>
            <person name="Hughes K."/>
            <person name="Justo A."/>
            <person name="Karasinski D."/>
            <person name="Kautmanova I."/>
            <person name="Kiss B."/>
            <person name="Kocsube S."/>
            <person name="Kotiranta H."/>
            <person name="LaButti K.M."/>
            <person name="Lechner B.E."/>
            <person name="Liimatainen K."/>
            <person name="Lipzen A."/>
            <person name="Lukacs Z."/>
            <person name="Mihaltcheva S."/>
            <person name="Morgado L.N."/>
            <person name="Niskanen T."/>
            <person name="Noordeloos M.E."/>
            <person name="Ohm R.A."/>
            <person name="Ortiz-Santana B."/>
            <person name="Ovrebo C."/>
            <person name="Racz N."/>
            <person name="Riley R."/>
            <person name="Savchenko A."/>
            <person name="Shiryaev A."/>
            <person name="Soop K."/>
            <person name="Spirin V."/>
            <person name="Szebenyi C."/>
            <person name="Tomsovsky M."/>
            <person name="Tulloss R.E."/>
            <person name="Uehling J."/>
            <person name="Grigoriev I.V."/>
            <person name="Vagvolgyi C."/>
            <person name="Papp T."/>
            <person name="Martin F.M."/>
            <person name="Miettinen O."/>
            <person name="Hibbett D.S."/>
            <person name="Nagy L.G."/>
        </authorList>
    </citation>
    <scope>NUCLEOTIDE SEQUENCE [LARGE SCALE GENOMIC DNA]</scope>
    <source>
        <strain evidence="5 6">CBS 121175</strain>
    </source>
</reference>
<feature type="non-terminal residue" evidence="5">
    <location>
        <position position="87"/>
    </location>
</feature>
<organism evidence="5 6">
    <name type="scientific">Coprinopsis marcescibilis</name>
    <name type="common">Agaric fungus</name>
    <name type="synonym">Psathyrella marcescibilis</name>
    <dbReference type="NCBI Taxonomy" id="230819"/>
    <lineage>
        <taxon>Eukaryota</taxon>
        <taxon>Fungi</taxon>
        <taxon>Dikarya</taxon>
        <taxon>Basidiomycota</taxon>
        <taxon>Agaricomycotina</taxon>
        <taxon>Agaricomycetes</taxon>
        <taxon>Agaricomycetidae</taxon>
        <taxon>Agaricales</taxon>
        <taxon>Agaricineae</taxon>
        <taxon>Psathyrellaceae</taxon>
        <taxon>Coprinopsis</taxon>
    </lineage>
</organism>
<dbReference type="GO" id="GO:0006078">
    <property type="term" value="P:(1-&gt;6)-beta-D-glucan biosynthetic process"/>
    <property type="evidence" value="ECO:0007669"/>
    <property type="project" value="TreeGrafter"/>
</dbReference>
<keyword evidence="6" id="KW-1185">Reference proteome</keyword>
<dbReference type="GO" id="GO:0031505">
    <property type="term" value="P:fungal-type cell wall organization"/>
    <property type="evidence" value="ECO:0007669"/>
    <property type="project" value="TreeGrafter"/>
</dbReference>
<dbReference type="PANTHER" id="PTHR31361:SF15">
    <property type="entry name" value="GH16 DOMAIN-CONTAINING PROTEIN"/>
    <property type="match status" value="1"/>
</dbReference>
<gene>
    <name evidence="5" type="ORF">FA15DRAFT_743458</name>
</gene>
<dbReference type="InterPro" id="IPR005629">
    <property type="entry name" value="Skn1/Kre6/Sbg1"/>
</dbReference>
<dbReference type="OrthoDB" id="412647at2759"/>
<dbReference type="GO" id="GO:0005886">
    <property type="term" value="C:plasma membrane"/>
    <property type="evidence" value="ECO:0007669"/>
    <property type="project" value="TreeGrafter"/>
</dbReference>
<dbReference type="PANTHER" id="PTHR31361">
    <property type="entry name" value="BETA-GLUCAN SYNTHESIS-ASSOCIATED PROTEIN KRE6-RELATED"/>
    <property type="match status" value="1"/>
</dbReference>
<protein>
    <submittedName>
        <fullName evidence="5">SKN1-domain-containing protein</fullName>
    </submittedName>
</protein>
<keyword evidence="4" id="KW-0961">Cell wall biogenesis/degradation</keyword>
<keyword evidence="3" id="KW-0325">Glycoprotein</keyword>
<dbReference type="AlphaFoldDB" id="A0A5C3KUG7"/>
<evidence type="ECO:0000256" key="3">
    <source>
        <dbReference type="ARBA" id="ARBA00023180"/>
    </source>
</evidence>
<dbReference type="STRING" id="230819.A0A5C3KUG7"/>
<dbReference type="Proteomes" id="UP000307440">
    <property type="component" value="Unassembled WGS sequence"/>
</dbReference>
<dbReference type="Pfam" id="PF03935">
    <property type="entry name" value="SKN1_KRE6_Sbg1"/>
    <property type="match status" value="1"/>
</dbReference>
<evidence type="ECO:0000313" key="6">
    <source>
        <dbReference type="Proteomes" id="UP000307440"/>
    </source>
</evidence>
<keyword evidence="2" id="KW-0472">Membrane</keyword>
<proteinExistence type="predicted"/>
<sequence>MSIVLNLGMSHTSSYAISFAFSMGRLSLTPCLANWQMILLPTMRFLGEMLVDYVRVYQRKGAVNVGCDPEEYPTRRYIEEHMDAYQS</sequence>
<evidence type="ECO:0000256" key="4">
    <source>
        <dbReference type="ARBA" id="ARBA00023316"/>
    </source>
</evidence>